<comment type="similarity">
    <text evidence="4 5">Belongs to the RlpA family.</text>
</comment>
<evidence type="ECO:0000256" key="4">
    <source>
        <dbReference type="HAMAP-Rule" id="MF_02071"/>
    </source>
</evidence>
<dbReference type="SUPFAM" id="SSF50685">
    <property type="entry name" value="Barwin-like endoglucanases"/>
    <property type="match status" value="1"/>
</dbReference>
<evidence type="ECO:0000259" key="6">
    <source>
        <dbReference type="PROSITE" id="PS51724"/>
    </source>
</evidence>
<dbReference type="KEGG" id="sdf:ACG33_06355"/>
<organism evidence="7 8">
    <name type="scientific">Steroidobacter denitrificans</name>
    <dbReference type="NCBI Taxonomy" id="465721"/>
    <lineage>
        <taxon>Bacteria</taxon>
        <taxon>Pseudomonadati</taxon>
        <taxon>Pseudomonadota</taxon>
        <taxon>Gammaproteobacteria</taxon>
        <taxon>Steroidobacterales</taxon>
        <taxon>Steroidobacteraceae</taxon>
        <taxon>Steroidobacter</taxon>
    </lineage>
</organism>
<dbReference type="EC" id="4.2.2.-" evidence="4"/>
<evidence type="ECO:0000256" key="1">
    <source>
        <dbReference type="ARBA" id="ARBA00022729"/>
    </source>
</evidence>
<dbReference type="InterPro" id="IPR007730">
    <property type="entry name" value="SPOR-like_dom"/>
</dbReference>
<dbReference type="AlphaFoldDB" id="A0A127F8F8"/>
<proteinExistence type="inferred from homology"/>
<dbReference type="InterPro" id="IPR036680">
    <property type="entry name" value="SPOR-like_sf"/>
</dbReference>
<reference evidence="7 8" key="1">
    <citation type="submission" date="2015-06" db="EMBL/GenBank/DDBJ databases">
        <title>A Comprehensive Approach to Explore the Metabolic and Phylogenetic Diversity of Bacterial Steroid Degradation in the Environment: Testosterone as an Example.</title>
        <authorList>
            <person name="Yang F.-C."/>
            <person name="Chen Y.-L."/>
            <person name="Yu C.-P."/>
            <person name="Tang S.-L."/>
            <person name="Wang P.-H."/>
            <person name="Ismail W."/>
            <person name="Wang C.-H."/>
            <person name="Yang C.-Y."/>
            <person name="Chiang Y.-R."/>
        </authorList>
    </citation>
    <scope>NUCLEOTIDE SEQUENCE [LARGE SCALE GENOMIC DNA]</scope>
    <source>
        <strain evidence="7 8">DSM 18526</strain>
    </source>
</reference>
<dbReference type="PROSITE" id="PS51724">
    <property type="entry name" value="SPOR"/>
    <property type="match status" value="1"/>
</dbReference>
<dbReference type="GO" id="GO:0042834">
    <property type="term" value="F:peptidoglycan binding"/>
    <property type="evidence" value="ECO:0007669"/>
    <property type="project" value="InterPro"/>
</dbReference>
<protein>
    <recommendedName>
        <fullName evidence="4">Endolytic peptidoglycan transglycosylase RlpA</fullName>
        <ecNumber evidence="4">4.2.2.-</ecNumber>
    </recommendedName>
</protein>
<dbReference type="GO" id="GO:0008932">
    <property type="term" value="F:lytic endotransglycosylase activity"/>
    <property type="evidence" value="ECO:0007669"/>
    <property type="project" value="UniProtKB-UniRule"/>
</dbReference>
<keyword evidence="8" id="KW-1185">Reference proteome</keyword>
<sequence length="263" mass="28085">MVLIMMAGCAGTPVTPPTAPRDVAAIPEAVPRAEPRSTRGNPPFYDVFGKRYFVLASEAGYAERGVASWYGPGFHQATTSNGERYDMYAMTAAHKTLPLPSYVRVTNLRNGRSVVVRVNDRGPFKDERIIDLSYTAALKLDMVKEGTTFVEVRALSASPEIETATAAGAAPGAPPDSTASPASAAAGALFVQAGAFSSQENAARLVEQLRLQGLPDSFVRQDRLGGQTWYRVRVGPIPSVLEFDRILGQLKSLGVADARLAAD</sequence>
<keyword evidence="1" id="KW-0732">Signal</keyword>
<dbReference type="Pfam" id="PF05036">
    <property type="entry name" value="SPOR"/>
    <property type="match status" value="1"/>
</dbReference>
<evidence type="ECO:0000256" key="3">
    <source>
        <dbReference type="ARBA" id="ARBA00023316"/>
    </source>
</evidence>
<dbReference type="InterPro" id="IPR009009">
    <property type="entry name" value="RlpA-like_DPBB"/>
</dbReference>
<gene>
    <name evidence="4" type="primary">rlpA</name>
    <name evidence="7" type="ORF">ACG33_06355</name>
</gene>
<feature type="domain" description="SPOR" evidence="6">
    <location>
        <begin position="183"/>
        <end position="263"/>
    </location>
</feature>
<dbReference type="NCBIfam" id="TIGR00413">
    <property type="entry name" value="rlpA"/>
    <property type="match status" value="1"/>
</dbReference>
<evidence type="ECO:0000256" key="2">
    <source>
        <dbReference type="ARBA" id="ARBA00023239"/>
    </source>
</evidence>
<dbReference type="Gene3D" id="2.40.40.10">
    <property type="entry name" value="RlpA-like domain"/>
    <property type="match status" value="1"/>
</dbReference>
<dbReference type="GO" id="GO:0071555">
    <property type="term" value="P:cell wall organization"/>
    <property type="evidence" value="ECO:0007669"/>
    <property type="project" value="UniProtKB-KW"/>
</dbReference>
<dbReference type="FunFam" id="2.40.40.10:FF:000003">
    <property type="entry name" value="Endolytic peptidoglycan transglycosylase RlpA"/>
    <property type="match status" value="1"/>
</dbReference>
<dbReference type="PATRIC" id="fig|465721.4.peg.1354"/>
<dbReference type="Proteomes" id="UP000070250">
    <property type="component" value="Chromosome"/>
</dbReference>
<evidence type="ECO:0000313" key="8">
    <source>
        <dbReference type="Proteomes" id="UP000070250"/>
    </source>
</evidence>
<dbReference type="InterPro" id="IPR012997">
    <property type="entry name" value="RplA"/>
</dbReference>
<dbReference type="HAMAP" id="MF_02071">
    <property type="entry name" value="RlpA"/>
    <property type="match status" value="1"/>
</dbReference>
<dbReference type="GO" id="GO:0000270">
    <property type="term" value="P:peptidoglycan metabolic process"/>
    <property type="evidence" value="ECO:0007669"/>
    <property type="project" value="UniProtKB-UniRule"/>
</dbReference>
<comment type="function">
    <text evidence="4">Lytic transglycosylase with a strong preference for naked glycan strands that lack stem peptides.</text>
</comment>
<accession>A0A127F8F8</accession>
<dbReference type="Gene3D" id="3.30.70.1070">
    <property type="entry name" value="Sporulation related repeat"/>
    <property type="match status" value="1"/>
</dbReference>
<dbReference type="EMBL" id="CP011971">
    <property type="protein sequence ID" value="AMN46723.1"/>
    <property type="molecule type" value="Genomic_DNA"/>
</dbReference>
<dbReference type="STRING" id="465721.ACG33_06355"/>
<dbReference type="InterPro" id="IPR034718">
    <property type="entry name" value="RlpA"/>
</dbReference>
<evidence type="ECO:0000313" key="7">
    <source>
        <dbReference type="EMBL" id="AMN46723.1"/>
    </source>
</evidence>
<dbReference type="PANTHER" id="PTHR34183:SF1">
    <property type="entry name" value="ENDOLYTIC PEPTIDOGLYCAN TRANSGLYCOSYLASE RLPA"/>
    <property type="match status" value="1"/>
</dbReference>
<keyword evidence="2 4" id="KW-0456">Lyase</keyword>
<evidence type="ECO:0000256" key="5">
    <source>
        <dbReference type="RuleBase" id="RU003495"/>
    </source>
</evidence>
<dbReference type="GO" id="GO:0009279">
    <property type="term" value="C:cell outer membrane"/>
    <property type="evidence" value="ECO:0007669"/>
    <property type="project" value="TreeGrafter"/>
</dbReference>
<dbReference type="InterPro" id="IPR036908">
    <property type="entry name" value="RlpA-like_sf"/>
</dbReference>
<dbReference type="CDD" id="cd22268">
    <property type="entry name" value="DPBB_RlpA-like"/>
    <property type="match status" value="1"/>
</dbReference>
<keyword evidence="3 4" id="KW-0961">Cell wall biogenesis/degradation</keyword>
<name>A0A127F8F8_STEDE</name>
<dbReference type="Pfam" id="PF03330">
    <property type="entry name" value="DPBB_1"/>
    <property type="match status" value="1"/>
</dbReference>
<dbReference type="SUPFAM" id="SSF110997">
    <property type="entry name" value="Sporulation related repeat"/>
    <property type="match status" value="1"/>
</dbReference>
<dbReference type="PANTHER" id="PTHR34183">
    <property type="entry name" value="ENDOLYTIC PEPTIDOGLYCAN TRANSGLYCOSYLASE RLPA"/>
    <property type="match status" value="1"/>
</dbReference>